<reference evidence="1 2" key="1">
    <citation type="journal article" date="2022" name="Front. Microbiol.">
        <title>Male-killing mechanisms vary between Spiroplasma species.</title>
        <authorList>
            <person name="Arai H."/>
            <person name="Inoue M."/>
            <person name="Kageyama D."/>
        </authorList>
    </citation>
    <scope>NUCLEOTIDE SEQUENCE [LARGE SCALE GENOMIC DNA]</scope>
    <source>
        <strain evidence="2">sHm</strain>
    </source>
</reference>
<protein>
    <recommendedName>
        <fullName evidence="3">Transposase</fullName>
    </recommendedName>
</protein>
<dbReference type="RefSeq" id="WP_281749102.1">
    <property type="nucleotide sequence ID" value="NZ_AP026933.1"/>
</dbReference>
<keyword evidence="2" id="KW-1185">Reference proteome</keyword>
<evidence type="ECO:0008006" key="3">
    <source>
        <dbReference type="Google" id="ProtNLM"/>
    </source>
</evidence>
<organism evidence="1 2">
    <name type="scientific">Spiroplasma ixodetis</name>
    <dbReference type="NCBI Taxonomy" id="2141"/>
    <lineage>
        <taxon>Bacteria</taxon>
        <taxon>Bacillati</taxon>
        <taxon>Mycoplasmatota</taxon>
        <taxon>Mollicutes</taxon>
        <taxon>Entomoplasmatales</taxon>
        <taxon>Spiroplasmataceae</taxon>
        <taxon>Spiroplasma</taxon>
    </lineage>
</organism>
<sequence>MSRRGNSCDNGATETWFGTMKTEFLYQIPEMFSNLCNLQK</sequence>
<evidence type="ECO:0000313" key="1">
    <source>
        <dbReference type="EMBL" id="BDT02913.1"/>
    </source>
</evidence>
<accession>A0ABN6SVZ2</accession>
<dbReference type="EMBL" id="AP026933">
    <property type="protein sequence ID" value="BDT02913.1"/>
    <property type="molecule type" value="Genomic_DNA"/>
</dbReference>
<name>A0ABN6SVZ2_9MOLU</name>
<proteinExistence type="predicted"/>
<evidence type="ECO:0000313" key="2">
    <source>
        <dbReference type="Proteomes" id="UP001163387"/>
    </source>
</evidence>
<dbReference type="Proteomes" id="UP001163387">
    <property type="component" value="Chromosome"/>
</dbReference>
<gene>
    <name evidence="1" type="ORF">SHM_05590</name>
</gene>